<feature type="compositionally biased region" description="Polar residues" evidence="1">
    <location>
        <begin position="54"/>
        <end position="67"/>
    </location>
</feature>
<sequence>MKLFFLRARKLLAIFLIPLIVFPVSPAFSASGLVSTPSPQSQSVSTVGAELNSEETAGSTGTPASPSQGGGYQQIPPSSQAASSSCGGAPVLNAMANAQNQYMNKASRGVSKHMSVMQVLAQQLDICAKNFLKFAFGLSNSLPTWSMLLDQILAMACSMAGQALYDALMCLINGALYGALTGKPFGFCGGYVINAGAEGGLSVNPQTGQLEVSATGTSGNSSVGGAVSGNATPNIGTGASPTLQNSTYNAGATYAPGQGTTGSYAGGTDAQGGQITPSDGVAGTLQKLFQ</sequence>
<feature type="compositionally biased region" description="Low complexity" evidence="1">
    <location>
        <begin position="73"/>
        <end position="86"/>
    </location>
</feature>
<organism evidence="3 4">
    <name type="scientific">Leptospirillum ferrodiazotrophum</name>
    <dbReference type="NCBI Taxonomy" id="412449"/>
    <lineage>
        <taxon>Bacteria</taxon>
        <taxon>Pseudomonadati</taxon>
        <taxon>Nitrospirota</taxon>
        <taxon>Nitrospiria</taxon>
        <taxon>Nitrospirales</taxon>
        <taxon>Nitrospiraceae</taxon>
        <taxon>Leptospirillum</taxon>
    </lineage>
</organism>
<feature type="region of interest" description="Disordered" evidence="1">
    <location>
        <begin position="263"/>
        <end position="283"/>
    </location>
</feature>
<proteinExistence type="predicted"/>
<keyword evidence="4" id="KW-1185">Reference proteome</keyword>
<evidence type="ECO:0000313" key="4">
    <source>
        <dbReference type="Proteomes" id="UP000009374"/>
    </source>
</evidence>
<protein>
    <submittedName>
        <fullName evidence="3">Uncharacterized protein</fullName>
    </submittedName>
</protein>
<gene>
    <name evidence="3" type="ORF">UBAL3_96120025</name>
</gene>
<dbReference type="Proteomes" id="UP000009374">
    <property type="component" value="Unassembled WGS sequence"/>
</dbReference>
<name>C6I106_9BACT</name>
<feature type="region of interest" description="Disordered" evidence="1">
    <location>
        <begin position="35"/>
        <end position="86"/>
    </location>
</feature>
<dbReference type="AlphaFoldDB" id="C6I106"/>
<evidence type="ECO:0000313" key="3">
    <source>
        <dbReference type="EMBL" id="EES51480.1"/>
    </source>
</evidence>
<feature type="compositionally biased region" description="Low complexity" evidence="1">
    <location>
        <begin position="35"/>
        <end position="47"/>
    </location>
</feature>
<evidence type="ECO:0000256" key="2">
    <source>
        <dbReference type="SAM" id="SignalP"/>
    </source>
</evidence>
<feature type="chain" id="PRO_5002966287" evidence="2">
    <location>
        <begin position="30"/>
        <end position="290"/>
    </location>
</feature>
<dbReference type="EMBL" id="GG693889">
    <property type="protein sequence ID" value="EES51480.1"/>
    <property type="molecule type" value="Genomic_DNA"/>
</dbReference>
<accession>C6I106</accession>
<feature type="signal peptide" evidence="2">
    <location>
        <begin position="1"/>
        <end position="29"/>
    </location>
</feature>
<keyword evidence="2" id="KW-0732">Signal</keyword>
<evidence type="ECO:0000256" key="1">
    <source>
        <dbReference type="SAM" id="MobiDB-lite"/>
    </source>
</evidence>
<reference evidence="3 4" key="1">
    <citation type="journal article" date="2009" name="Appl. Environ. Microbiol.">
        <title>Community genomic and proteomic analyses of chemoautotrophic iron-oxidizing "Leptospirillum rubarum" (Group II) and "Leptospirillum ferrodiazotrophum" (Group III) bacteria in acid mine drainage biofilms.</title>
        <authorList>
            <person name="Goltsman D.S."/>
            <person name="Denef V.J."/>
            <person name="Singer S.W."/>
            <person name="VerBerkmoes N.C."/>
            <person name="Lefsrud M."/>
            <person name="Mueller R.S."/>
            <person name="Dick G.J."/>
            <person name="Sun C.L."/>
            <person name="Wheeler K.E."/>
            <person name="Zemla A."/>
            <person name="Baker B.J."/>
            <person name="Hauser L."/>
            <person name="Land M."/>
            <person name="Shah M.B."/>
            <person name="Thelen M.P."/>
            <person name="Hettich R.L."/>
            <person name="Banfield J.F."/>
        </authorList>
    </citation>
    <scope>NUCLEOTIDE SEQUENCE [LARGE SCALE GENOMIC DNA]</scope>
</reference>